<protein>
    <submittedName>
        <fullName evidence="2">Uncharacterized protein</fullName>
    </submittedName>
</protein>
<evidence type="ECO:0000256" key="1">
    <source>
        <dbReference type="SAM" id="MobiDB-lite"/>
    </source>
</evidence>
<evidence type="ECO:0000313" key="3">
    <source>
        <dbReference type="Proteomes" id="UP001163947"/>
    </source>
</evidence>
<proteinExistence type="predicted"/>
<dbReference type="GeneID" id="83621347"/>
<gene>
    <name evidence="2" type="ORF">OCS65_12980</name>
</gene>
<dbReference type="RefSeq" id="WP_263510303.1">
    <property type="nucleotide sequence ID" value="NZ_CP106982.1"/>
</dbReference>
<reference evidence="2" key="1">
    <citation type="submission" date="2022-09" db="EMBL/GenBank/DDBJ databases">
        <title>The genome sequence of Rhodococcus aetherivorans N1.</title>
        <authorList>
            <person name="Jiang W."/>
        </authorList>
    </citation>
    <scope>NUCLEOTIDE SEQUENCE</scope>
    <source>
        <strain evidence="2">N1</strain>
    </source>
</reference>
<sequence>MKDDNRSNAHSYPSLSPKGLTVSTDRFVDHTEASPIVWWGDGIETDVQLNLRFVAGPDLTIFLTYWDARDLAEALWKVAAAVRGTVEFVEEHEELAIEMVAPDADVAQEQDGVDPGSLY</sequence>
<dbReference type="Proteomes" id="UP001163947">
    <property type="component" value="Chromosome"/>
</dbReference>
<evidence type="ECO:0000313" key="2">
    <source>
        <dbReference type="EMBL" id="UYF96596.1"/>
    </source>
</evidence>
<accession>A0AA46PZ58</accession>
<feature type="region of interest" description="Disordered" evidence="1">
    <location>
        <begin position="1"/>
        <end position="21"/>
    </location>
</feature>
<organism evidence="2 3">
    <name type="scientific">Rhodococcus aetherivorans</name>
    <dbReference type="NCBI Taxonomy" id="191292"/>
    <lineage>
        <taxon>Bacteria</taxon>
        <taxon>Bacillati</taxon>
        <taxon>Actinomycetota</taxon>
        <taxon>Actinomycetes</taxon>
        <taxon>Mycobacteriales</taxon>
        <taxon>Nocardiaceae</taxon>
        <taxon>Rhodococcus</taxon>
    </lineage>
</organism>
<name>A0AA46PZ58_9NOCA</name>
<dbReference type="AlphaFoldDB" id="A0AA46PZ58"/>
<dbReference type="EMBL" id="CP106982">
    <property type="protein sequence ID" value="UYF96596.1"/>
    <property type="molecule type" value="Genomic_DNA"/>
</dbReference>